<gene>
    <name evidence="1" type="ORF">S06H3_29156</name>
</gene>
<dbReference type="AlphaFoldDB" id="X1MXX7"/>
<accession>X1MXX7</accession>
<organism evidence="1">
    <name type="scientific">marine sediment metagenome</name>
    <dbReference type="NCBI Taxonomy" id="412755"/>
    <lineage>
        <taxon>unclassified sequences</taxon>
        <taxon>metagenomes</taxon>
        <taxon>ecological metagenomes</taxon>
    </lineage>
</organism>
<reference evidence="1" key="1">
    <citation type="journal article" date="2014" name="Front. Microbiol.">
        <title>High frequency of phylogenetically diverse reductive dehalogenase-homologous genes in deep subseafloor sedimentary metagenomes.</title>
        <authorList>
            <person name="Kawai M."/>
            <person name="Futagami T."/>
            <person name="Toyoda A."/>
            <person name="Takaki Y."/>
            <person name="Nishi S."/>
            <person name="Hori S."/>
            <person name="Arai W."/>
            <person name="Tsubouchi T."/>
            <person name="Morono Y."/>
            <person name="Uchiyama I."/>
            <person name="Ito T."/>
            <person name="Fujiyama A."/>
            <person name="Inagaki F."/>
            <person name="Takami H."/>
        </authorList>
    </citation>
    <scope>NUCLEOTIDE SEQUENCE</scope>
    <source>
        <strain evidence="1">Expedition CK06-06</strain>
    </source>
</reference>
<protein>
    <submittedName>
        <fullName evidence="1">Uncharacterized protein</fullName>
    </submittedName>
</protein>
<proteinExistence type="predicted"/>
<dbReference type="PROSITE" id="PS51257">
    <property type="entry name" value="PROKAR_LIPOPROTEIN"/>
    <property type="match status" value="1"/>
</dbReference>
<feature type="non-terminal residue" evidence="1">
    <location>
        <position position="108"/>
    </location>
</feature>
<evidence type="ECO:0000313" key="1">
    <source>
        <dbReference type="EMBL" id="GAI19495.1"/>
    </source>
</evidence>
<sequence>MKQDGYRVVIGGLFIVLSLSALLGMGGCAHNRAQVIPVSNREVAALSAEDIVRVMLRAGFSDEQILELGTELRNELGLSGAAQINVGDKMEAIFAVDGDYVYVSSRLK</sequence>
<comment type="caution">
    <text evidence="1">The sequence shown here is derived from an EMBL/GenBank/DDBJ whole genome shotgun (WGS) entry which is preliminary data.</text>
</comment>
<name>X1MXX7_9ZZZZ</name>
<dbReference type="EMBL" id="BARV01017071">
    <property type="protein sequence ID" value="GAI19495.1"/>
    <property type="molecule type" value="Genomic_DNA"/>
</dbReference>